<dbReference type="Gene3D" id="1.20.58.390">
    <property type="entry name" value="Neurotransmitter-gated ion-channel transmembrane domain"/>
    <property type="match status" value="1"/>
</dbReference>
<feature type="transmembrane region" description="Helical" evidence="2">
    <location>
        <begin position="156"/>
        <end position="174"/>
    </location>
</feature>
<evidence type="ECO:0000259" key="3">
    <source>
        <dbReference type="Pfam" id="PF02931"/>
    </source>
</evidence>
<proteinExistence type="predicted"/>
<dbReference type="InterPro" id="IPR038050">
    <property type="entry name" value="Neuro_actylchol_rec"/>
</dbReference>
<dbReference type="SUPFAM" id="SSF90112">
    <property type="entry name" value="Neurotransmitter-gated ion-channel transmembrane pore"/>
    <property type="match status" value="1"/>
</dbReference>
<comment type="subcellular location">
    <subcellularLocation>
        <location evidence="1">Membrane</location>
        <topology evidence="1">Multi-pass membrane protein</topology>
    </subcellularLocation>
</comment>
<dbReference type="InterPro" id="IPR006202">
    <property type="entry name" value="Neur_chan_lig-bd"/>
</dbReference>
<keyword evidence="4" id="KW-1185">Reference proteome</keyword>
<reference evidence="5" key="1">
    <citation type="submission" date="2022-11" db="UniProtKB">
        <authorList>
            <consortium name="WormBaseParasite"/>
        </authorList>
    </citation>
    <scope>IDENTIFICATION</scope>
</reference>
<evidence type="ECO:0000256" key="2">
    <source>
        <dbReference type="SAM" id="Phobius"/>
    </source>
</evidence>
<dbReference type="InterPro" id="IPR036734">
    <property type="entry name" value="Neur_chan_lig-bd_sf"/>
</dbReference>
<organism evidence="4 5">
    <name type="scientific">Acrobeloides nanus</name>
    <dbReference type="NCBI Taxonomy" id="290746"/>
    <lineage>
        <taxon>Eukaryota</taxon>
        <taxon>Metazoa</taxon>
        <taxon>Ecdysozoa</taxon>
        <taxon>Nematoda</taxon>
        <taxon>Chromadorea</taxon>
        <taxon>Rhabditida</taxon>
        <taxon>Tylenchina</taxon>
        <taxon>Cephalobomorpha</taxon>
        <taxon>Cephaloboidea</taxon>
        <taxon>Cephalobidae</taxon>
        <taxon>Acrobeloides</taxon>
    </lineage>
</organism>
<evidence type="ECO:0000313" key="4">
    <source>
        <dbReference type="Proteomes" id="UP000887540"/>
    </source>
</evidence>
<evidence type="ECO:0000256" key="1">
    <source>
        <dbReference type="ARBA" id="ARBA00004141"/>
    </source>
</evidence>
<evidence type="ECO:0000313" key="5">
    <source>
        <dbReference type="WBParaSite" id="ACRNAN_scaffold8234.g25286.t1"/>
    </source>
</evidence>
<keyword evidence="2" id="KW-0812">Transmembrane</keyword>
<dbReference type="InterPro" id="IPR036719">
    <property type="entry name" value="Neuro-gated_channel_TM_sf"/>
</dbReference>
<dbReference type="SUPFAM" id="SSF63712">
    <property type="entry name" value="Nicotinic receptor ligand binding domain-like"/>
    <property type="match status" value="1"/>
</dbReference>
<dbReference type="Gene3D" id="2.70.170.10">
    <property type="entry name" value="Neurotransmitter-gated ion-channel ligand-binding domain"/>
    <property type="match status" value="1"/>
</dbReference>
<protein>
    <submittedName>
        <fullName evidence="5">Neurotransmitter-gated ion-channel ligand-binding domain-containing protein</fullName>
    </submittedName>
</protein>
<dbReference type="AlphaFoldDB" id="A0A914EGT1"/>
<dbReference type="Pfam" id="PF02931">
    <property type="entry name" value="Neur_chan_LBD"/>
    <property type="match status" value="1"/>
</dbReference>
<dbReference type="GO" id="GO:0016020">
    <property type="term" value="C:membrane"/>
    <property type="evidence" value="ECO:0007669"/>
    <property type="project" value="UniProtKB-SubCell"/>
</dbReference>
<dbReference type="GO" id="GO:0005230">
    <property type="term" value="F:extracellular ligand-gated monoatomic ion channel activity"/>
    <property type="evidence" value="ECO:0007669"/>
    <property type="project" value="InterPro"/>
</dbReference>
<name>A0A914EGT1_9BILA</name>
<sequence>MADVWFSQIWHDPRLDFTHYNYCLSNLSLAAHQLDRLWTPNVCFANSKKVEVHTSPSENILLIVFPNGTVWLNFRLQKIEEERLLRSESEQKWLGRMDISSLQMDYPFNKCFENEAYRRKSHPTKNISPRRIIRLLRAYDNRRVINGERIDEVSSILFPVLFMAFNIFYWFYYISMTSKIYAEEL</sequence>
<dbReference type="WBParaSite" id="ACRNAN_scaffold8234.g25286.t1">
    <property type="protein sequence ID" value="ACRNAN_scaffold8234.g25286.t1"/>
    <property type="gene ID" value="ACRNAN_scaffold8234.g25286"/>
</dbReference>
<keyword evidence="2" id="KW-1133">Transmembrane helix</keyword>
<accession>A0A914EGT1</accession>
<keyword evidence="2" id="KW-0472">Membrane</keyword>
<feature type="domain" description="Neurotransmitter-gated ion-channel ligand-binding" evidence="3">
    <location>
        <begin position="3"/>
        <end position="77"/>
    </location>
</feature>
<dbReference type="Proteomes" id="UP000887540">
    <property type="component" value="Unplaced"/>
</dbReference>